<dbReference type="Gene3D" id="2.40.30.170">
    <property type="match status" value="1"/>
</dbReference>
<dbReference type="KEGG" id="vbr:A6E01_18470"/>
<dbReference type="EMBL" id="CP016178">
    <property type="protein sequence ID" value="ANO35157.1"/>
    <property type="molecule type" value="Genomic_DNA"/>
</dbReference>
<sequence>MARYSWVQRAIFLPPVLLGVVMLALAPTMKAEPPQSNTTTTKKSVRVLKVIPRNIQPSAVGYGLTESSQEWEAQSELDGAVVWVSERFETGEIINKGSEILHIDPSSYLLTVARLEAEIEVSKLTDKTILESLKIAEKDFLVQKSEYDRSVKLSKTGHISNAEKDKATRELLGSQQQLQTLKNSLAINRAQKKVLETELALAKRDLVNTVVKAPFDIRITDKQVGLAEYVNRGELMLKADGIEAVEVSAQFPLGKMRPLRRASNLDPLSHDVHQDLQATLELKAGDKVISWDGKVSRSGGQIDTQTQSQSIVVEVDAPYQQAVPGKKPPLIRNTFIKVTLKAPVMKNQIVLPVTAIHNDLVYIVKDGKLTRQSVDIDFVQGQVAVIKSGVAVDDLVVLSKLVPAVEGMALKPIPDANMEKWLEKEVGFKENKISKSEGKS</sequence>
<name>A0AAN0XYI7_9VIBR</name>
<dbReference type="GO" id="GO:0015562">
    <property type="term" value="F:efflux transmembrane transporter activity"/>
    <property type="evidence" value="ECO:0007669"/>
    <property type="project" value="TreeGrafter"/>
</dbReference>
<dbReference type="Gene3D" id="1.10.287.470">
    <property type="entry name" value="Helix hairpin bin"/>
    <property type="match status" value="1"/>
</dbReference>
<reference evidence="2 3" key="1">
    <citation type="submission" date="2016-06" db="EMBL/GenBank/DDBJ databases">
        <title>Adaptive Radiation by Waves of Gene Transfer Leads to Fine-Scale Resource Partitioning in Marine Microbes.</title>
        <authorList>
            <person name="Hehemann J.-H."/>
            <person name="Arevalo P."/>
            <person name="Datta M.S."/>
            <person name="Yu X."/>
            <person name="Corzett C."/>
            <person name="Henschel A."/>
            <person name="Preheim S.P."/>
            <person name="Timberlake S."/>
            <person name="Alm E.J."/>
            <person name="Polz M.F."/>
        </authorList>
    </citation>
    <scope>NUCLEOTIDE SEQUENCE [LARGE SCALE GENOMIC DNA]</scope>
    <source>
        <strain evidence="2 3">FF50</strain>
    </source>
</reference>
<dbReference type="AlphaFoldDB" id="A0AAN0XYI7"/>
<proteinExistence type="predicted"/>
<dbReference type="SUPFAM" id="SSF111369">
    <property type="entry name" value="HlyD-like secretion proteins"/>
    <property type="match status" value="1"/>
</dbReference>
<evidence type="ECO:0000313" key="2">
    <source>
        <dbReference type="EMBL" id="ANO35157.1"/>
    </source>
</evidence>
<dbReference type="RefSeq" id="WP_065210956.1">
    <property type="nucleotide sequence ID" value="NZ_CP016178.1"/>
</dbReference>
<dbReference type="PANTHER" id="PTHR30469">
    <property type="entry name" value="MULTIDRUG RESISTANCE PROTEIN MDTA"/>
    <property type="match status" value="1"/>
</dbReference>
<dbReference type="Gene3D" id="2.40.420.20">
    <property type="match status" value="1"/>
</dbReference>
<keyword evidence="1" id="KW-0175">Coiled coil</keyword>
<protein>
    <submittedName>
        <fullName evidence="2">MFP transporter</fullName>
    </submittedName>
</protein>
<dbReference type="Proteomes" id="UP000092018">
    <property type="component" value="Chromosome 2"/>
</dbReference>
<dbReference type="GO" id="GO:1990281">
    <property type="term" value="C:efflux pump complex"/>
    <property type="evidence" value="ECO:0007669"/>
    <property type="project" value="TreeGrafter"/>
</dbReference>
<gene>
    <name evidence="2" type="ORF">A6E01_18470</name>
</gene>
<organism evidence="2 3">
    <name type="scientific">Vibrio breoganii</name>
    <dbReference type="NCBI Taxonomy" id="553239"/>
    <lineage>
        <taxon>Bacteria</taxon>
        <taxon>Pseudomonadati</taxon>
        <taxon>Pseudomonadota</taxon>
        <taxon>Gammaproteobacteria</taxon>
        <taxon>Vibrionales</taxon>
        <taxon>Vibrionaceae</taxon>
        <taxon>Vibrio</taxon>
    </lineage>
</organism>
<accession>A0AAN0XYI7</accession>
<evidence type="ECO:0000313" key="3">
    <source>
        <dbReference type="Proteomes" id="UP000092018"/>
    </source>
</evidence>
<dbReference type="PANTHER" id="PTHR30469:SF15">
    <property type="entry name" value="HLYD FAMILY OF SECRETION PROTEINS"/>
    <property type="match status" value="1"/>
</dbReference>
<evidence type="ECO:0000256" key="1">
    <source>
        <dbReference type="SAM" id="Coils"/>
    </source>
</evidence>
<dbReference type="Gene3D" id="2.40.50.100">
    <property type="match status" value="1"/>
</dbReference>
<feature type="coiled-coil region" evidence="1">
    <location>
        <begin position="164"/>
        <end position="198"/>
    </location>
</feature>